<dbReference type="PROSITE" id="PS00108">
    <property type="entry name" value="PROTEIN_KINASE_ST"/>
    <property type="match status" value="1"/>
</dbReference>
<dbReference type="GO" id="GO:0016301">
    <property type="term" value="F:kinase activity"/>
    <property type="evidence" value="ECO:0007669"/>
    <property type="project" value="UniProtKB-KW"/>
</dbReference>
<feature type="compositionally biased region" description="Low complexity" evidence="10">
    <location>
        <begin position="334"/>
        <end position="348"/>
    </location>
</feature>
<dbReference type="GeneID" id="96257842"/>
<reference evidence="14 15" key="1">
    <citation type="submission" date="2021-02" db="EMBL/GenBank/DDBJ databases">
        <title>Streptomyces spirodelae sp. nov., isolated from duckweed.</title>
        <authorList>
            <person name="Saimee Y."/>
            <person name="Duangmal K."/>
        </authorList>
    </citation>
    <scope>NUCLEOTIDE SEQUENCE [LARGE SCALE GENOMIC DNA]</scope>
    <source>
        <strain evidence="14 15">DSM 42105</strain>
    </source>
</reference>
<feature type="region of interest" description="Disordered" evidence="10">
    <location>
        <begin position="302"/>
        <end position="410"/>
    </location>
</feature>
<keyword evidence="3" id="KW-0808">Transferase</keyword>
<feature type="compositionally biased region" description="Gly residues" evidence="10">
    <location>
        <begin position="397"/>
        <end position="409"/>
    </location>
</feature>
<dbReference type="EMBL" id="JAFFZM010000002">
    <property type="protein sequence ID" value="MBO8197561.1"/>
    <property type="molecule type" value="Genomic_DNA"/>
</dbReference>
<keyword evidence="2" id="KW-0723">Serine/threonine-protein kinase</keyword>
<dbReference type="SMART" id="SM00220">
    <property type="entry name" value="S_TKc"/>
    <property type="match status" value="1"/>
</dbReference>
<dbReference type="RefSeq" id="WP_209209386.1">
    <property type="nucleotide sequence ID" value="NZ_JAFFZM010000002.1"/>
</dbReference>
<proteinExistence type="predicted"/>
<dbReference type="InterPro" id="IPR005543">
    <property type="entry name" value="PASTA_dom"/>
</dbReference>
<dbReference type="PROSITE" id="PS50011">
    <property type="entry name" value="PROTEIN_KINASE_DOM"/>
    <property type="match status" value="1"/>
</dbReference>
<evidence type="ECO:0000256" key="4">
    <source>
        <dbReference type="ARBA" id="ARBA00022741"/>
    </source>
</evidence>
<dbReference type="Pfam" id="PF00069">
    <property type="entry name" value="Pkinase"/>
    <property type="match status" value="1"/>
</dbReference>
<dbReference type="SUPFAM" id="SSF56112">
    <property type="entry name" value="Protein kinase-like (PK-like)"/>
    <property type="match status" value="1"/>
</dbReference>
<feature type="compositionally biased region" description="Acidic residues" evidence="10">
    <location>
        <begin position="461"/>
        <end position="473"/>
    </location>
</feature>
<keyword evidence="15" id="KW-1185">Reference proteome</keyword>
<comment type="catalytic activity">
    <reaction evidence="7">
        <text>L-threonyl-[protein] + ATP = O-phospho-L-threonyl-[protein] + ADP + H(+)</text>
        <dbReference type="Rhea" id="RHEA:46608"/>
        <dbReference type="Rhea" id="RHEA-COMP:11060"/>
        <dbReference type="Rhea" id="RHEA-COMP:11605"/>
        <dbReference type="ChEBI" id="CHEBI:15378"/>
        <dbReference type="ChEBI" id="CHEBI:30013"/>
        <dbReference type="ChEBI" id="CHEBI:30616"/>
        <dbReference type="ChEBI" id="CHEBI:61977"/>
        <dbReference type="ChEBI" id="CHEBI:456216"/>
        <dbReference type="EC" id="2.7.11.1"/>
    </reaction>
</comment>
<sequence>MSDDGAQAAGNYLGRMVGGGRFQLRSLLGAGGMASVYLAYDSVLDRQVAVKTLHTELGREQSFRERFRREAQSVAKLTHTNIVSVFDSGEDEIDGALVPYIVMEYVEGKPLRTVLDEDIAQYGAMPAEKALKITGDVLAALEVSHEMGLVHRDIKPGNVMLTKRGVVKVMDFGIARAMQSGVTSMTQTGMVVGTPQYLSPEQALGRGVDARSDLYSVGIMLFELLTGRLPFDADSPLAIAYAHVQEEPPTPSSINQSIPPAVDALVARTLKKNPNERFPSAESMHDECNRIGGSGVASGASPIIISGGPPANSGAGVGQAVFPPVEAGSQPQHGGVQTPYQPQGQPGPYNSGGFGPSTPPPPTQASPAPAPTPGYGYPQSSYDGGASTPPPYTIGAPGSGPGGGNGGSGKKPSTGAMVGYGLAGVAVIVALVFVIIGLTSSGDDPDPKPTAKPKPTPTADAGDDGGDSGDDGGSDSGGFKGPDKSRTIDSTKCTDATESYSDKSKVMVPDLTIKDLTSVKACLRAAGWKLGEVTTEDENVWGKNTVLEQSPDSLDDFDPKKDKIDLTVSTGQPAD</sequence>
<dbReference type="SMART" id="SM00740">
    <property type="entry name" value="PASTA"/>
    <property type="match status" value="1"/>
</dbReference>
<accession>A0ABS3XQ87</accession>
<feature type="region of interest" description="Disordered" evidence="10">
    <location>
        <begin position="544"/>
        <end position="575"/>
    </location>
</feature>
<keyword evidence="11" id="KW-1133">Transmembrane helix</keyword>
<dbReference type="CDD" id="cd06577">
    <property type="entry name" value="PASTA_pknB"/>
    <property type="match status" value="1"/>
</dbReference>
<protein>
    <recommendedName>
        <fullName evidence="1">non-specific serine/threonine protein kinase</fullName>
        <ecNumber evidence="1">2.7.11.1</ecNumber>
    </recommendedName>
</protein>
<evidence type="ECO:0000256" key="3">
    <source>
        <dbReference type="ARBA" id="ARBA00022679"/>
    </source>
</evidence>
<evidence type="ECO:0000256" key="10">
    <source>
        <dbReference type="SAM" id="MobiDB-lite"/>
    </source>
</evidence>
<comment type="catalytic activity">
    <reaction evidence="8">
        <text>L-seryl-[protein] + ATP = O-phospho-L-seryl-[protein] + ADP + H(+)</text>
        <dbReference type="Rhea" id="RHEA:17989"/>
        <dbReference type="Rhea" id="RHEA-COMP:9863"/>
        <dbReference type="Rhea" id="RHEA-COMP:11604"/>
        <dbReference type="ChEBI" id="CHEBI:15378"/>
        <dbReference type="ChEBI" id="CHEBI:29999"/>
        <dbReference type="ChEBI" id="CHEBI:30616"/>
        <dbReference type="ChEBI" id="CHEBI:83421"/>
        <dbReference type="ChEBI" id="CHEBI:456216"/>
        <dbReference type="EC" id="2.7.11.1"/>
    </reaction>
</comment>
<evidence type="ECO:0000256" key="5">
    <source>
        <dbReference type="ARBA" id="ARBA00022777"/>
    </source>
</evidence>
<feature type="domain" description="PASTA" evidence="13">
    <location>
        <begin position="502"/>
        <end position="570"/>
    </location>
</feature>
<evidence type="ECO:0000259" key="13">
    <source>
        <dbReference type="PROSITE" id="PS51178"/>
    </source>
</evidence>
<dbReference type="Pfam" id="PF03793">
    <property type="entry name" value="PASTA"/>
    <property type="match status" value="1"/>
</dbReference>
<keyword evidence="11" id="KW-0472">Membrane</keyword>
<keyword evidence="5 14" id="KW-0418">Kinase</keyword>
<dbReference type="Gene3D" id="1.10.510.10">
    <property type="entry name" value="Transferase(Phosphotransferase) domain 1"/>
    <property type="match status" value="1"/>
</dbReference>
<dbReference type="PANTHER" id="PTHR43289">
    <property type="entry name" value="MITOGEN-ACTIVATED PROTEIN KINASE KINASE KINASE 20-RELATED"/>
    <property type="match status" value="1"/>
</dbReference>
<evidence type="ECO:0000256" key="7">
    <source>
        <dbReference type="ARBA" id="ARBA00047899"/>
    </source>
</evidence>
<dbReference type="InterPro" id="IPR017441">
    <property type="entry name" value="Protein_kinase_ATP_BS"/>
</dbReference>
<feature type="region of interest" description="Disordered" evidence="10">
    <location>
        <begin position="439"/>
        <end position="501"/>
    </location>
</feature>
<feature type="binding site" evidence="9">
    <location>
        <position position="51"/>
    </location>
    <ligand>
        <name>ATP</name>
        <dbReference type="ChEBI" id="CHEBI:30616"/>
    </ligand>
</feature>
<keyword evidence="11" id="KW-0812">Transmembrane</keyword>
<dbReference type="InterPro" id="IPR000719">
    <property type="entry name" value="Prot_kinase_dom"/>
</dbReference>
<feature type="domain" description="Protein kinase" evidence="12">
    <location>
        <begin position="22"/>
        <end position="304"/>
    </location>
</feature>
<dbReference type="InterPro" id="IPR011009">
    <property type="entry name" value="Kinase-like_dom_sf"/>
</dbReference>
<dbReference type="PROSITE" id="PS51178">
    <property type="entry name" value="PASTA"/>
    <property type="match status" value="1"/>
</dbReference>
<evidence type="ECO:0000313" key="14">
    <source>
        <dbReference type="EMBL" id="MBO8197561.1"/>
    </source>
</evidence>
<dbReference type="EC" id="2.7.11.1" evidence="1"/>
<keyword evidence="4 9" id="KW-0547">Nucleotide-binding</keyword>
<dbReference type="Gene3D" id="3.30.10.20">
    <property type="match status" value="1"/>
</dbReference>
<feature type="transmembrane region" description="Helical" evidence="11">
    <location>
        <begin position="417"/>
        <end position="438"/>
    </location>
</feature>
<evidence type="ECO:0000256" key="11">
    <source>
        <dbReference type="SAM" id="Phobius"/>
    </source>
</evidence>
<feature type="compositionally biased region" description="Pro residues" evidence="10">
    <location>
        <begin position="357"/>
        <end position="372"/>
    </location>
</feature>
<evidence type="ECO:0000256" key="1">
    <source>
        <dbReference type="ARBA" id="ARBA00012513"/>
    </source>
</evidence>
<dbReference type="Proteomes" id="UP000721954">
    <property type="component" value="Unassembled WGS sequence"/>
</dbReference>
<organism evidence="14 15">
    <name type="scientific">Streptomyces smyrnaeus</name>
    <dbReference type="NCBI Taxonomy" id="1387713"/>
    <lineage>
        <taxon>Bacteria</taxon>
        <taxon>Bacillati</taxon>
        <taxon>Actinomycetota</taxon>
        <taxon>Actinomycetes</taxon>
        <taxon>Kitasatosporales</taxon>
        <taxon>Streptomycetaceae</taxon>
        <taxon>Streptomyces</taxon>
    </lineage>
</organism>
<feature type="compositionally biased region" description="Polar residues" evidence="10">
    <location>
        <begin position="490"/>
        <end position="499"/>
    </location>
</feature>
<dbReference type="PANTHER" id="PTHR43289:SF34">
    <property type="entry name" value="SERINE_THREONINE-PROTEIN KINASE YBDM-RELATED"/>
    <property type="match status" value="1"/>
</dbReference>
<evidence type="ECO:0000256" key="9">
    <source>
        <dbReference type="PROSITE-ProRule" id="PRU10141"/>
    </source>
</evidence>
<name>A0ABS3XQ87_9ACTN</name>
<evidence type="ECO:0000259" key="12">
    <source>
        <dbReference type="PROSITE" id="PS50011"/>
    </source>
</evidence>
<evidence type="ECO:0000256" key="8">
    <source>
        <dbReference type="ARBA" id="ARBA00048679"/>
    </source>
</evidence>
<dbReference type="InterPro" id="IPR008271">
    <property type="entry name" value="Ser/Thr_kinase_AS"/>
</dbReference>
<evidence type="ECO:0000256" key="2">
    <source>
        <dbReference type="ARBA" id="ARBA00022527"/>
    </source>
</evidence>
<dbReference type="CDD" id="cd14014">
    <property type="entry name" value="STKc_PknB_like"/>
    <property type="match status" value="1"/>
</dbReference>
<keyword evidence="6 9" id="KW-0067">ATP-binding</keyword>
<dbReference type="PROSITE" id="PS00107">
    <property type="entry name" value="PROTEIN_KINASE_ATP"/>
    <property type="match status" value="1"/>
</dbReference>
<gene>
    <name evidence="14" type="ORF">JW613_04430</name>
</gene>
<dbReference type="Gene3D" id="3.30.200.20">
    <property type="entry name" value="Phosphorylase Kinase, domain 1"/>
    <property type="match status" value="1"/>
</dbReference>
<evidence type="ECO:0000313" key="15">
    <source>
        <dbReference type="Proteomes" id="UP000721954"/>
    </source>
</evidence>
<evidence type="ECO:0000256" key="6">
    <source>
        <dbReference type="ARBA" id="ARBA00022840"/>
    </source>
</evidence>
<comment type="caution">
    <text evidence="14">The sequence shown here is derived from an EMBL/GenBank/DDBJ whole genome shotgun (WGS) entry which is preliminary data.</text>
</comment>